<gene>
    <name evidence="1" type="ORF">BE21_32950</name>
</gene>
<dbReference type="AlphaFoldDB" id="A0A150TQK5"/>
<proteinExistence type="predicted"/>
<organism evidence="1 2">
    <name type="scientific">Sorangium cellulosum</name>
    <name type="common">Polyangium cellulosum</name>
    <dbReference type="NCBI Taxonomy" id="56"/>
    <lineage>
        <taxon>Bacteria</taxon>
        <taxon>Pseudomonadati</taxon>
        <taxon>Myxococcota</taxon>
        <taxon>Polyangia</taxon>
        <taxon>Polyangiales</taxon>
        <taxon>Polyangiaceae</taxon>
        <taxon>Sorangium</taxon>
    </lineage>
</organism>
<accession>A0A150TQK5</accession>
<evidence type="ECO:0000313" key="2">
    <source>
        <dbReference type="Proteomes" id="UP000075502"/>
    </source>
</evidence>
<reference evidence="1 2" key="1">
    <citation type="submission" date="2014-02" db="EMBL/GenBank/DDBJ databases">
        <title>The small core and large imbalanced accessory genome model reveals a collaborative survival strategy of Sorangium cellulosum strains in nature.</title>
        <authorList>
            <person name="Han K."/>
            <person name="Peng R."/>
            <person name="Blom J."/>
            <person name="Li Y.-Z."/>
        </authorList>
    </citation>
    <scope>NUCLEOTIDE SEQUENCE [LARGE SCALE GENOMIC DNA]</scope>
    <source>
        <strain evidence="1 2">So0007-03</strain>
    </source>
</reference>
<sequence>MTHPARGLLLEQHPRSTRLLLQQQGDVRYNGSSSFEADISLVRRVQNGSDSGATLVDLLF</sequence>
<name>A0A150TQK5_SORCE</name>
<comment type="caution">
    <text evidence="1">The sequence shown here is derived from an EMBL/GenBank/DDBJ whole genome shotgun (WGS) entry which is preliminary data.</text>
</comment>
<dbReference type="Proteomes" id="UP000075502">
    <property type="component" value="Unassembled WGS sequence"/>
</dbReference>
<dbReference type="EMBL" id="JEME01001562">
    <property type="protein sequence ID" value="KYG06758.1"/>
    <property type="molecule type" value="Genomic_DNA"/>
</dbReference>
<protein>
    <submittedName>
        <fullName evidence="1">Uncharacterized protein</fullName>
    </submittedName>
</protein>
<evidence type="ECO:0000313" key="1">
    <source>
        <dbReference type="EMBL" id="KYG06758.1"/>
    </source>
</evidence>